<keyword evidence="3" id="KW-1185">Reference proteome</keyword>
<dbReference type="GeneID" id="8442417"/>
<dbReference type="RefSeq" id="XP_002583911.1">
    <property type="nucleotide sequence ID" value="XM_002583865.1"/>
</dbReference>
<protein>
    <recommendedName>
        <fullName evidence="4">Myb-like domain-containing protein</fullName>
    </recommendedName>
</protein>
<evidence type="ECO:0008006" key="4">
    <source>
        <dbReference type="Google" id="ProtNLM"/>
    </source>
</evidence>
<dbReference type="AlphaFoldDB" id="C4JWD6"/>
<dbReference type="EMBL" id="CH476618">
    <property type="protein sequence ID" value="EEP82013.1"/>
    <property type="molecule type" value="Genomic_DNA"/>
</dbReference>
<evidence type="ECO:0000313" key="3">
    <source>
        <dbReference type="Proteomes" id="UP000002058"/>
    </source>
</evidence>
<feature type="compositionally biased region" description="Low complexity" evidence="1">
    <location>
        <begin position="1"/>
        <end position="10"/>
    </location>
</feature>
<dbReference type="SUPFAM" id="SSF46689">
    <property type="entry name" value="Homeodomain-like"/>
    <property type="match status" value="1"/>
</dbReference>
<accession>C4JWD6</accession>
<dbReference type="HOGENOM" id="CLU_147103_0_0_1"/>
<evidence type="ECO:0000313" key="2">
    <source>
        <dbReference type="EMBL" id="EEP82013.1"/>
    </source>
</evidence>
<name>C4JWD6_UNCRE</name>
<reference evidence="3" key="1">
    <citation type="journal article" date="2009" name="Genome Res.">
        <title>Comparative genomic analyses of the human fungal pathogens Coccidioides and their relatives.</title>
        <authorList>
            <person name="Sharpton T.J."/>
            <person name="Stajich J.E."/>
            <person name="Rounsley S.D."/>
            <person name="Gardner M.J."/>
            <person name="Wortman J.R."/>
            <person name="Jordar V.S."/>
            <person name="Maiti R."/>
            <person name="Kodira C.D."/>
            <person name="Neafsey D.E."/>
            <person name="Zeng Q."/>
            <person name="Hung C.-Y."/>
            <person name="McMahan C."/>
            <person name="Muszewska A."/>
            <person name="Grynberg M."/>
            <person name="Mandel M.A."/>
            <person name="Kellner E.M."/>
            <person name="Barker B.M."/>
            <person name="Galgiani J.N."/>
            <person name="Orbach M.J."/>
            <person name="Kirkland T.N."/>
            <person name="Cole G.T."/>
            <person name="Henn M.R."/>
            <person name="Birren B.W."/>
            <person name="Taylor J.W."/>
        </authorList>
    </citation>
    <scope>NUCLEOTIDE SEQUENCE [LARGE SCALE GENOMIC DNA]</scope>
    <source>
        <strain evidence="3">UAMH 1704</strain>
    </source>
</reference>
<dbReference type="OMA" id="DILWHEM"/>
<dbReference type="KEGG" id="ure:UREG_06878"/>
<gene>
    <name evidence="2" type="ORF">UREG_06878</name>
</gene>
<feature type="compositionally biased region" description="Basic and acidic residues" evidence="1">
    <location>
        <begin position="11"/>
        <end position="26"/>
    </location>
</feature>
<dbReference type="VEuPathDB" id="FungiDB:UREG_06878"/>
<proteinExistence type="predicted"/>
<dbReference type="OrthoDB" id="4225643at2759"/>
<dbReference type="Proteomes" id="UP000002058">
    <property type="component" value="Unassembled WGS sequence"/>
</dbReference>
<dbReference type="InterPro" id="IPR009057">
    <property type="entry name" value="Homeodomain-like_sf"/>
</dbReference>
<sequence>MPATKKPASKPAKEKNPPKKPTKWTEEERIFLAAMRLATNWSWEEIRGEHEKAFEGRGRTAKDLESQYNKALKPKLDRAKGDRTFADALDDYRHYGKATHPDDQRVIDQALEFLERLDKKDRLW</sequence>
<dbReference type="eggNOG" id="ENOG502T4ER">
    <property type="taxonomic scope" value="Eukaryota"/>
</dbReference>
<organism evidence="2 3">
    <name type="scientific">Uncinocarpus reesii (strain UAMH 1704)</name>
    <dbReference type="NCBI Taxonomy" id="336963"/>
    <lineage>
        <taxon>Eukaryota</taxon>
        <taxon>Fungi</taxon>
        <taxon>Dikarya</taxon>
        <taxon>Ascomycota</taxon>
        <taxon>Pezizomycotina</taxon>
        <taxon>Eurotiomycetes</taxon>
        <taxon>Eurotiomycetidae</taxon>
        <taxon>Onygenales</taxon>
        <taxon>Onygenaceae</taxon>
        <taxon>Uncinocarpus</taxon>
    </lineage>
</organism>
<evidence type="ECO:0000256" key="1">
    <source>
        <dbReference type="SAM" id="MobiDB-lite"/>
    </source>
</evidence>
<feature type="region of interest" description="Disordered" evidence="1">
    <location>
        <begin position="1"/>
        <end position="26"/>
    </location>
</feature>
<dbReference type="InParanoid" id="C4JWD6"/>